<protein>
    <submittedName>
        <fullName evidence="5">Helix-turn-helix transcriptional regulator</fullName>
    </submittedName>
</protein>
<comment type="caution">
    <text evidence="5">The sequence shown here is derived from an EMBL/GenBank/DDBJ whole genome shotgun (WGS) entry which is preliminary data.</text>
</comment>
<evidence type="ECO:0000256" key="2">
    <source>
        <dbReference type="ARBA" id="ARBA00023125"/>
    </source>
</evidence>
<dbReference type="InterPro" id="IPR036388">
    <property type="entry name" value="WH-like_DNA-bd_sf"/>
</dbReference>
<proteinExistence type="predicted"/>
<organism evidence="5 6">
    <name type="scientific">Nocardioides humilatus</name>
    <dbReference type="NCBI Taxonomy" id="2607660"/>
    <lineage>
        <taxon>Bacteria</taxon>
        <taxon>Bacillati</taxon>
        <taxon>Actinomycetota</taxon>
        <taxon>Actinomycetes</taxon>
        <taxon>Propionibacteriales</taxon>
        <taxon>Nocardioidaceae</taxon>
        <taxon>Nocardioides</taxon>
    </lineage>
</organism>
<dbReference type="SMART" id="SM00421">
    <property type="entry name" value="HTH_LUXR"/>
    <property type="match status" value="1"/>
</dbReference>
<evidence type="ECO:0000313" key="5">
    <source>
        <dbReference type="EMBL" id="KAA1415499.1"/>
    </source>
</evidence>
<reference evidence="5 6" key="1">
    <citation type="submission" date="2019-09" db="EMBL/GenBank/DDBJ databases">
        <title>Nocardioides panacisoli sp. nov., isolated from the soil of a ginseng field.</title>
        <authorList>
            <person name="Cho C."/>
        </authorList>
    </citation>
    <scope>NUCLEOTIDE SEQUENCE [LARGE SCALE GENOMIC DNA]</scope>
    <source>
        <strain evidence="5 6">BN130099</strain>
    </source>
</reference>
<dbReference type="InterPro" id="IPR016032">
    <property type="entry name" value="Sig_transdc_resp-reg_C-effctor"/>
</dbReference>
<dbReference type="InterPro" id="IPR039420">
    <property type="entry name" value="WalR-like"/>
</dbReference>
<evidence type="ECO:0000256" key="3">
    <source>
        <dbReference type="ARBA" id="ARBA00023163"/>
    </source>
</evidence>
<dbReference type="GO" id="GO:0006355">
    <property type="term" value="P:regulation of DNA-templated transcription"/>
    <property type="evidence" value="ECO:0007669"/>
    <property type="project" value="InterPro"/>
</dbReference>
<evidence type="ECO:0000259" key="4">
    <source>
        <dbReference type="PROSITE" id="PS50043"/>
    </source>
</evidence>
<sequence length="227" mass="23758">MSALTTEQVHAGPGHHPGVALLATGAVDIRRQVHRLAQESTEVLSVIPAATILEVAAAQGAVRDLSRRGVRQLELYDVDGIGSEARALLANGANGGSPLLCRGAKARVHLFDRRRAVVAGPAIGGAPSLLLVTDPPAVQSAMNYFRKAQATAVPVASADLEAAPLLSVRQWQIASLMADDLGDATIAARLDLSIRTVRSEVAAILTALDTRSRFTAGMRLGAHLFVE</sequence>
<feature type="domain" description="HTH luxR-type" evidence="4">
    <location>
        <begin position="159"/>
        <end position="224"/>
    </location>
</feature>
<dbReference type="Gene3D" id="1.10.10.10">
    <property type="entry name" value="Winged helix-like DNA-binding domain superfamily/Winged helix DNA-binding domain"/>
    <property type="match status" value="1"/>
</dbReference>
<reference evidence="5 6" key="2">
    <citation type="submission" date="2019-09" db="EMBL/GenBank/DDBJ databases">
        <authorList>
            <person name="Jin C."/>
        </authorList>
    </citation>
    <scope>NUCLEOTIDE SEQUENCE [LARGE SCALE GENOMIC DNA]</scope>
    <source>
        <strain evidence="5 6">BN130099</strain>
    </source>
</reference>
<evidence type="ECO:0000256" key="1">
    <source>
        <dbReference type="ARBA" id="ARBA00023015"/>
    </source>
</evidence>
<dbReference type="EMBL" id="VUJV01000009">
    <property type="protein sequence ID" value="KAA1415499.1"/>
    <property type="molecule type" value="Genomic_DNA"/>
</dbReference>
<dbReference type="InterPro" id="IPR000792">
    <property type="entry name" value="Tscrpt_reg_LuxR_C"/>
</dbReference>
<keyword evidence="1" id="KW-0805">Transcription regulation</keyword>
<accession>A0A5B1L6Z8</accession>
<keyword evidence="3" id="KW-0804">Transcription</keyword>
<dbReference type="RefSeq" id="WP_149730373.1">
    <property type="nucleotide sequence ID" value="NZ_VUJV01000009.1"/>
</dbReference>
<dbReference type="Proteomes" id="UP000325003">
    <property type="component" value="Unassembled WGS sequence"/>
</dbReference>
<keyword evidence="6" id="KW-1185">Reference proteome</keyword>
<dbReference type="AlphaFoldDB" id="A0A5B1L6Z8"/>
<dbReference type="PANTHER" id="PTHR43214">
    <property type="entry name" value="TWO-COMPONENT RESPONSE REGULATOR"/>
    <property type="match status" value="1"/>
</dbReference>
<dbReference type="PROSITE" id="PS50043">
    <property type="entry name" value="HTH_LUXR_2"/>
    <property type="match status" value="1"/>
</dbReference>
<gene>
    <name evidence="5" type="ORF">F0U44_21195</name>
</gene>
<dbReference type="SUPFAM" id="SSF46894">
    <property type="entry name" value="C-terminal effector domain of the bipartite response regulators"/>
    <property type="match status" value="1"/>
</dbReference>
<keyword evidence="2" id="KW-0238">DNA-binding</keyword>
<dbReference type="Pfam" id="PF00196">
    <property type="entry name" value="GerE"/>
    <property type="match status" value="1"/>
</dbReference>
<evidence type="ECO:0000313" key="6">
    <source>
        <dbReference type="Proteomes" id="UP000325003"/>
    </source>
</evidence>
<name>A0A5B1L6Z8_9ACTN</name>
<dbReference type="PANTHER" id="PTHR43214:SF24">
    <property type="entry name" value="TRANSCRIPTIONAL REGULATORY PROTEIN NARL-RELATED"/>
    <property type="match status" value="1"/>
</dbReference>
<dbReference type="GO" id="GO:0003677">
    <property type="term" value="F:DNA binding"/>
    <property type="evidence" value="ECO:0007669"/>
    <property type="project" value="UniProtKB-KW"/>
</dbReference>